<gene>
    <name evidence="1" type="ORF">LCGC14_0632560</name>
</gene>
<reference evidence="1" key="1">
    <citation type="journal article" date="2015" name="Nature">
        <title>Complex archaea that bridge the gap between prokaryotes and eukaryotes.</title>
        <authorList>
            <person name="Spang A."/>
            <person name="Saw J.H."/>
            <person name="Jorgensen S.L."/>
            <person name="Zaremba-Niedzwiedzka K."/>
            <person name="Martijn J."/>
            <person name="Lind A.E."/>
            <person name="van Eijk R."/>
            <person name="Schleper C."/>
            <person name="Guy L."/>
            <person name="Ettema T.J."/>
        </authorList>
    </citation>
    <scope>NUCLEOTIDE SEQUENCE</scope>
</reference>
<evidence type="ECO:0000313" key="1">
    <source>
        <dbReference type="EMBL" id="KKN50426.1"/>
    </source>
</evidence>
<name>A0A0F9TMX0_9ZZZZ</name>
<sequence>MENHEKFNKDINKELKNFKTKDERIAEYFENPDSFDWNQGKCIGEDEE</sequence>
<dbReference type="EMBL" id="LAZR01001113">
    <property type="protein sequence ID" value="KKN50426.1"/>
    <property type="molecule type" value="Genomic_DNA"/>
</dbReference>
<comment type="caution">
    <text evidence="1">The sequence shown here is derived from an EMBL/GenBank/DDBJ whole genome shotgun (WGS) entry which is preliminary data.</text>
</comment>
<accession>A0A0F9TMX0</accession>
<organism evidence="1">
    <name type="scientific">marine sediment metagenome</name>
    <dbReference type="NCBI Taxonomy" id="412755"/>
    <lineage>
        <taxon>unclassified sequences</taxon>
        <taxon>metagenomes</taxon>
        <taxon>ecological metagenomes</taxon>
    </lineage>
</organism>
<protein>
    <submittedName>
        <fullName evidence="1">Uncharacterized protein</fullName>
    </submittedName>
</protein>
<proteinExistence type="predicted"/>
<dbReference type="AlphaFoldDB" id="A0A0F9TMX0"/>